<gene>
    <name evidence="1" type="ORF">RPERSI_LOCUS10123</name>
</gene>
<proteinExistence type="predicted"/>
<evidence type="ECO:0000313" key="1">
    <source>
        <dbReference type="EMBL" id="CAG8703261.1"/>
    </source>
</evidence>
<sequence>MPRISKKLTIGGRVSCKASILPKEIIQQQHLQQRGRNWKNLCLYGTIISELTSRKCRKYQVSFEEFENVTVDILAGNLRYEKQAILNQEELAVTELSPTHEEFSDDSESSLDEEEAENNEEVIDLSTTINWQEQPVTIDQRAVNLAYNYECKINISSISLASPYELFRQYLPLDYIEQSVINSINIRGRDTSNWVYLNINEYMRWLGLWVLMFVFPVADRYFYWRADQEHTQPLAPFNFQCWMSRTRFEQIVSCHTLIALDELNNPNLTDPLYPVRSFINVFNSNLIDAVLPG</sequence>
<reference evidence="1" key="1">
    <citation type="submission" date="2021-06" db="EMBL/GenBank/DDBJ databases">
        <authorList>
            <person name="Kallberg Y."/>
            <person name="Tangrot J."/>
            <person name="Rosling A."/>
        </authorList>
    </citation>
    <scope>NUCLEOTIDE SEQUENCE</scope>
    <source>
        <strain evidence="1">MA461A</strain>
    </source>
</reference>
<evidence type="ECO:0000313" key="2">
    <source>
        <dbReference type="Proteomes" id="UP000789920"/>
    </source>
</evidence>
<dbReference type="Proteomes" id="UP000789920">
    <property type="component" value="Unassembled WGS sequence"/>
</dbReference>
<organism evidence="1 2">
    <name type="scientific">Racocetra persica</name>
    <dbReference type="NCBI Taxonomy" id="160502"/>
    <lineage>
        <taxon>Eukaryota</taxon>
        <taxon>Fungi</taxon>
        <taxon>Fungi incertae sedis</taxon>
        <taxon>Mucoromycota</taxon>
        <taxon>Glomeromycotina</taxon>
        <taxon>Glomeromycetes</taxon>
        <taxon>Diversisporales</taxon>
        <taxon>Gigasporaceae</taxon>
        <taxon>Racocetra</taxon>
    </lineage>
</organism>
<feature type="non-terminal residue" evidence="1">
    <location>
        <position position="293"/>
    </location>
</feature>
<accession>A0ACA9PDN6</accession>
<name>A0ACA9PDN6_9GLOM</name>
<keyword evidence="2" id="KW-1185">Reference proteome</keyword>
<dbReference type="EMBL" id="CAJVQC010019733">
    <property type="protein sequence ID" value="CAG8703261.1"/>
    <property type="molecule type" value="Genomic_DNA"/>
</dbReference>
<comment type="caution">
    <text evidence="1">The sequence shown here is derived from an EMBL/GenBank/DDBJ whole genome shotgun (WGS) entry which is preliminary data.</text>
</comment>
<protein>
    <submittedName>
        <fullName evidence="1">11080_t:CDS:1</fullName>
    </submittedName>
</protein>